<dbReference type="Proteomes" id="UP000298652">
    <property type="component" value="Chromosome 8"/>
</dbReference>
<sequence>MAVMNSNVTRAVCAAALCILVMASSSRSEPVEASKCVKMDPCVNIKCERRCQEVAREHNDYPFLASCDKTDVREDVKMCCCRFYVEQHPLPPPQVAGAKDDNGLIG</sequence>
<evidence type="ECO:0000313" key="2">
    <source>
        <dbReference type="EMBL" id="TKW02598.1"/>
    </source>
</evidence>
<evidence type="ECO:0000313" key="3">
    <source>
        <dbReference type="Proteomes" id="UP000298652"/>
    </source>
</evidence>
<dbReference type="OMA" id="KCERRCQ"/>
<dbReference type="Gramene" id="TKW02598">
    <property type="protein sequence ID" value="TKW02598"/>
    <property type="gene ID" value="SEVIR_8G250600v2"/>
</dbReference>
<organism evidence="2 3">
    <name type="scientific">Setaria viridis</name>
    <name type="common">Green bristlegrass</name>
    <name type="synonym">Setaria italica subsp. viridis</name>
    <dbReference type="NCBI Taxonomy" id="4556"/>
    <lineage>
        <taxon>Eukaryota</taxon>
        <taxon>Viridiplantae</taxon>
        <taxon>Streptophyta</taxon>
        <taxon>Embryophyta</taxon>
        <taxon>Tracheophyta</taxon>
        <taxon>Spermatophyta</taxon>
        <taxon>Magnoliopsida</taxon>
        <taxon>Liliopsida</taxon>
        <taxon>Poales</taxon>
        <taxon>Poaceae</taxon>
        <taxon>PACMAD clade</taxon>
        <taxon>Panicoideae</taxon>
        <taxon>Panicodae</taxon>
        <taxon>Paniceae</taxon>
        <taxon>Cenchrinae</taxon>
        <taxon>Setaria</taxon>
    </lineage>
</organism>
<dbReference type="AlphaFoldDB" id="A0A4U6TJG0"/>
<evidence type="ECO:0008006" key="4">
    <source>
        <dbReference type="Google" id="ProtNLM"/>
    </source>
</evidence>
<evidence type="ECO:0000256" key="1">
    <source>
        <dbReference type="SAM" id="SignalP"/>
    </source>
</evidence>
<proteinExistence type="predicted"/>
<feature type="chain" id="PRO_5020704284" description="Bifunctional inhibitor/plant lipid transfer protein/seed storage helical domain-containing protein" evidence="1">
    <location>
        <begin position="29"/>
        <end position="106"/>
    </location>
</feature>
<dbReference type="EMBL" id="CM016559">
    <property type="protein sequence ID" value="TKW02598.1"/>
    <property type="molecule type" value="Genomic_DNA"/>
</dbReference>
<keyword evidence="1" id="KW-0732">Signal</keyword>
<feature type="signal peptide" evidence="1">
    <location>
        <begin position="1"/>
        <end position="28"/>
    </location>
</feature>
<protein>
    <recommendedName>
        <fullName evidence="4">Bifunctional inhibitor/plant lipid transfer protein/seed storage helical domain-containing protein</fullName>
    </recommendedName>
</protein>
<accession>A0A4U6TJG0</accession>
<gene>
    <name evidence="2" type="ORF">SEVIR_8G250600v2</name>
</gene>
<name>A0A4U6TJG0_SETVI</name>
<reference evidence="2" key="1">
    <citation type="submission" date="2019-03" db="EMBL/GenBank/DDBJ databases">
        <title>WGS assembly of Setaria viridis.</title>
        <authorList>
            <person name="Huang P."/>
            <person name="Jenkins J."/>
            <person name="Grimwood J."/>
            <person name="Barry K."/>
            <person name="Healey A."/>
            <person name="Mamidi S."/>
            <person name="Sreedasyam A."/>
            <person name="Shu S."/>
            <person name="Feldman M."/>
            <person name="Wu J."/>
            <person name="Yu Y."/>
            <person name="Chen C."/>
            <person name="Johnson J."/>
            <person name="Rokhsar D."/>
            <person name="Baxter I."/>
            <person name="Schmutz J."/>
            <person name="Brutnell T."/>
            <person name="Kellogg E."/>
        </authorList>
    </citation>
    <scope>NUCLEOTIDE SEQUENCE [LARGE SCALE GENOMIC DNA]</scope>
</reference>
<keyword evidence="3" id="KW-1185">Reference proteome</keyword>